<sequence>MDRRQTHLLTNGVLDVLEPMPSTNDDVPAHVAASLPLLQGQVPQVTLLPSRNPIGLILISARSQVYSTPSDSLAGCGNPFSLDGHHAGDNSQYLNLGHDMTSTFEQEATDANHKVPLDAKTQNLAPGVDGVECETSALVSPSANHNAPCMMIRPEEVTCFTPSEYSPSGFGLDSKSPSAAAVSVTVSDAVCSGASSNVFGGVELISVWSCWCGLKVCSPTGIPQDMPELLWAAALVRGQKDESETPMPMDGAIY</sequence>
<organism evidence="1 2">
    <name type="scientific">Nepenthes gracilis</name>
    <name type="common">Slender pitcher plant</name>
    <dbReference type="NCBI Taxonomy" id="150966"/>
    <lineage>
        <taxon>Eukaryota</taxon>
        <taxon>Viridiplantae</taxon>
        <taxon>Streptophyta</taxon>
        <taxon>Embryophyta</taxon>
        <taxon>Tracheophyta</taxon>
        <taxon>Spermatophyta</taxon>
        <taxon>Magnoliopsida</taxon>
        <taxon>eudicotyledons</taxon>
        <taxon>Gunneridae</taxon>
        <taxon>Pentapetalae</taxon>
        <taxon>Caryophyllales</taxon>
        <taxon>Nepenthaceae</taxon>
        <taxon>Nepenthes</taxon>
    </lineage>
</organism>
<dbReference type="AlphaFoldDB" id="A0AAD3SX31"/>
<evidence type="ECO:0000313" key="1">
    <source>
        <dbReference type="EMBL" id="GMH19773.1"/>
    </source>
</evidence>
<reference evidence="1" key="1">
    <citation type="submission" date="2023-05" db="EMBL/GenBank/DDBJ databases">
        <title>Nepenthes gracilis genome sequencing.</title>
        <authorList>
            <person name="Fukushima K."/>
        </authorList>
    </citation>
    <scope>NUCLEOTIDE SEQUENCE</scope>
    <source>
        <strain evidence="1">SING2019-196</strain>
    </source>
</reference>
<protein>
    <submittedName>
        <fullName evidence="1">Uncharacterized protein</fullName>
    </submittedName>
</protein>
<proteinExistence type="predicted"/>
<name>A0AAD3SX31_NEPGR</name>
<evidence type="ECO:0000313" key="2">
    <source>
        <dbReference type="Proteomes" id="UP001279734"/>
    </source>
</evidence>
<comment type="caution">
    <text evidence="1">The sequence shown here is derived from an EMBL/GenBank/DDBJ whole genome shotgun (WGS) entry which is preliminary data.</text>
</comment>
<accession>A0AAD3SX31</accession>
<gene>
    <name evidence="1" type="ORF">Nepgr_021614</name>
</gene>
<dbReference type="Proteomes" id="UP001279734">
    <property type="component" value="Unassembled WGS sequence"/>
</dbReference>
<keyword evidence="2" id="KW-1185">Reference proteome</keyword>
<dbReference type="EMBL" id="BSYO01000021">
    <property type="protein sequence ID" value="GMH19773.1"/>
    <property type="molecule type" value="Genomic_DNA"/>
</dbReference>